<proteinExistence type="predicted"/>
<keyword evidence="3" id="KW-1185">Reference proteome</keyword>
<dbReference type="RefSeq" id="WP_379741402.1">
    <property type="nucleotide sequence ID" value="NZ_JBHSVN010000001.1"/>
</dbReference>
<keyword evidence="1" id="KW-1133">Transmembrane helix</keyword>
<feature type="transmembrane region" description="Helical" evidence="1">
    <location>
        <begin position="38"/>
        <end position="63"/>
    </location>
</feature>
<protein>
    <submittedName>
        <fullName evidence="2">Uncharacterized protein</fullName>
    </submittedName>
</protein>
<keyword evidence="1" id="KW-0812">Transmembrane</keyword>
<evidence type="ECO:0000313" key="2">
    <source>
        <dbReference type="EMBL" id="MFC6892021.1"/>
    </source>
</evidence>
<comment type="caution">
    <text evidence="2">The sequence shown here is derived from an EMBL/GenBank/DDBJ whole genome shotgun (WGS) entry which is preliminary data.</text>
</comment>
<evidence type="ECO:0000256" key="1">
    <source>
        <dbReference type="SAM" id="Phobius"/>
    </source>
</evidence>
<dbReference type="EMBL" id="JBHSXL010000004">
    <property type="protein sequence ID" value="MFC6892021.1"/>
    <property type="molecule type" value="Genomic_DNA"/>
</dbReference>
<sequence>MRRPGSGSTLQVVYTPYPTGAPGTVRTLDALVDLPAEVFVYALMVELVAVSAVAAASWLTMTWASDVSFSPHGSFVYFVGVGGLYLTERVGTAISLEYSPGSLLVGVTALGIVVFIAVRTFFLPIALLLEPGILAAIRTSWSRSVSHGFALAALIVTLGLGAGWLAELPAVGVLLSAAVVGPVHSVALVVLYERYSDSSVTS</sequence>
<feature type="transmembrane region" description="Helical" evidence="1">
    <location>
        <begin position="149"/>
        <end position="166"/>
    </location>
</feature>
<feature type="transmembrane region" description="Helical" evidence="1">
    <location>
        <begin position="102"/>
        <end position="129"/>
    </location>
</feature>
<organism evidence="2 3">
    <name type="scientific">Halopenitus salinus</name>
    <dbReference type="NCBI Taxonomy" id="1198295"/>
    <lineage>
        <taxon>Archaea</taxon>
        <taxon>Methanobacteriati</taxon>
        <taxon>Methanobacteriota</taxon>
        <taxon>Stenosarchaea group</taxon>
        <taxon>Halobacteria</taxon>
        <taxon>Halobacteriales</taxon>
        <taxon>Haloferacaceae</taxon>
        <taxon>Halopenitus</taxon>
    </lineage>
</organism>
<accession>A0ABD5URK5</accession>
<dbReference type="AlphaFoldDB" id="A0ABD5URK5"/>
<feature type="transmembrane region" description="Helical" evidence="1">
    <location>
        <begin position="172"/>
        <end position="192"/>
    </location>
</feature>
<keyword evidence="1" id="KW-0472">Membrane</keyword>
<feature type="transmembrane region" description="Helical" evidence="1">
    <location>
        <begin position="75"/>
        <end position="96"/>
    </location>
</feature>
<reference evidence="2 3" key="1">
    <citation type="journal article" date="2019" name="Int. J. Syst. Evol. Microbiol.">
        <title>The Global Catalogue of Microorganisms (GCM) 10K type strain sequencing project: providing services to taxonomists for standard genome sequencing and annotation.</title>
        <authorList>
            <consortium name="The Broad Institute Genomics Platform"/>
            <consortium name="The Broad Institute Genome Sequencing Center for Infectious Disease"/>
            <person name="Wu L."/>
            <person name="Ma J."/>
        </authorList>
    </citation>
    <scope>NUCLEOTIDE SEQUENCE [LARGE SCALE GENOMIC DNA]</scope>
    <source>
        <strain evidence="2 3">SKJ47</strain>
    </source>
</reference>
<evidence type="ECO:0000313" key="3">
    <source>
        <dbReference type="Proteomes" id="UP001596296"/>
    </source>
</evidence>
<name>A0ABD5URK5_9EURY</name>
<dbReference type="Proteomes" id="UP001596296">
    <property type="component" value="Unassembled WGS sequence"/>
</dbReference>
<gene>
    <name evidence="2" type="ORF">ACFQE9_05260</name>
</gene>